<evidence type="ECO:0000313" key="3">
    <source>
        <dbReference type="Proteomes" id="UP000297703"/>
    </source>
</evidence>
<dbReference type="AlphaFoldDB" id="A0A4D9DJD8"/>
<feature type="transmembrane region" description="Helical" evidence="1">
    <location>
        <begin position="46"/>
        <end position="71"/>
    </location>
</feature>
<accession>A0A4D9DJD8</accession>
<keyword evidence="1" id="KW-0812">Transmembrane</keyword>
<reference evidence="2 3" key="2">
    <citation type="submission" date="2019-04" db="EMBL/GenBank/DDBJ databases">
        <title>The genome sequence of big-headed turtle.</title>
        <authorList>
            <person name="Gong S."/>
        </authorList>
    </citation>
    <scope>NUCLEOTIDE SEQUENCE [LARGE SCALE GENOMIC DNA]</scope>
    <source>
        <strain evidence="2">DO16091913</strain>
        <tissue evidence="2">Muscle</tissue>
    </source>
</reference>
<reference evidence="2 3" key="1">
    <citation type="submission" date="2019-04" db="EMBL/GenBank/DDBJ databases">
        <title>Draft genome of the big-headed turtle Platysternon megacephalum.</title>
        <authorList>
            <person name="Gong S."/>
        </authorList>
    </citation>
    <scope>NUCLEOTIDE SEQUENCE [LARGE SCALE GENOMIC DNA]</scope>
    <source>
        <strain evidence="2">DO16091913</strain>
        <tissue evidence="2">Muscle</tissue>
    </source>
</reference>
<gene>
    <name evidence="2" type="ORF">DR999_PMT20728</name>
</gene>
<dbReference type="GO" id="GO:0005581">
    <property type="term" value="C:collagen trimer"/>
    <property type="evidence" value="ECO:0007669"/>
    <property type="project" value="UniProtKB-KW"/>
</dbReference>
<dbReference type="EMBL" id="QXTE01000496">
    <property type="protein sequence ID" value="TFJ97426.1"/>
    <property type="molecule type" value="Genomic_DNA"/>
</dbReference>
<keyword evidence="1" id="KW-1133">Transmembrane helix</keyword>
<comment type="caution">
    <text evidence="2">The sequence shown here is derived from an EMBL/GenBank/DDBJ whole genome shotgun (WGS) entry which is preliminary data.</text>
</comment>
<evidence type="ECO:0000256" key="1">
    <source>
        <dbReference type="SAM" id="Phobius"/>
    </source>
</evidence>
<dbReference type="Proteomes" id="UP000297703">
    <property type="component" value="Unassembled WGS sequence"/>
</dbReference>
<evidence type="ECO:0000313" key="2">
    <source>
        <dbReference type="EMBL" id="TFJ97426.1"/>
    </source>
</evidence>
<sequence>MSYVVRPWALRDLKDVVRLIREGATFHKALDQVKTTPEGGENRPKMVLALILLVAAAVVLALSTLGVVLVVKRCGHSAPQLGV</sequence>
<organism evidence="2 3">
    <name type="scientific">Platysternon megacephalum</name>
    <name type="common">big-headed turtle</name>
    <dbReference type="NCBI Taxonomy" id="55544"/>
    <lineage>
        <taxon>Eukaryota</taxon>
        <taxon>Metazoa</taxon>
        <taxon>Chordata</taxon>
        <taxon>Craniata</taxon>
        <taxon>Vertebrata</taxon>
        <taxon>Euteleostomi</taxon>
        <taxon>Archelosauria</taxon>
        <taxon>Testudinata</taxon>
        <taxon>Testudines</taxon>
        <taxon>Cryptodira</taxon>
        <taxon>Durocryptodira</taxon>
        <taxon>Testudinoidea</taxon>
        <taxon>Platysternidae</taxon>
        <taxon>Platysternon</taxon>
    </lineage>
</organism>
<keyword evidence="2" id="KW-0176">Collagen</keyword>
<keyword evidence="1" id="KW-0472">Membrane</keyword>
<name>A0A4D9DJD8_9SAUR</name>
<keyword evidence="3" id="KW-1185">Reference proteome</keyword>
<protein>
    <submittedName>
        <fullName evidence="2">Collagen alpha-3(V) chain</fullName>
    </submittedName>
</protein>
<proteinExistence type="predicted"/>